<feature type="region of interest" description="Disordered" evidence="1">
    <location>
        <begin position="40"/>
        <end position="88"/>
    </location>
</feature>
<dbReference type="EMBL" id="NMUH01000688">
    <property type="protein sequence ID" value="MQL83305.1"/>
    <property type="molecule type" value="Genomic_DNA"/>
</dbReference>
<name>A0A843UII3_COLES</name>
<feature type="compositionally biased region" description="Polar residues" evidence="1">
    <location>
        <begin position="77"/>
        <end position="87"/>
    </location>
</feature>
<reference evidence="2" key="1">
    <citation type="submission" date="2017-07" db="EMBL/GenBank/DDBJ databases">
        <title>Taro Niue Genome Assembly and Annotation.</title>
        <authorList>
            <person name="Atibalentja N."/>
            <person name="Keating K."/>
            <person name="Fields C.J."/>
        </authorList>
    </citation>
    <scope>NUCLEOTIDE SEQUENCE</scope>
    <source>
        <strain evidence="2">Niue_2</strain>
        <tissue evidence="2">Leaf</tissue>
    </source>
</reference>
<dbReference type="AlphaFoldDB" id="A0A843UII3"/>
<sequence length="155" mass="17099">MTTSLPTTAVITAGIADSDGAETVTDTAVCEPIGVNSGFPWMTPPNGRTKKAIPSSSQSRSGTPSRSWVREGPNPFSPSSHSEQGITHHQYPCFHRRRNILLITPHHQKSLREDLRDFPVVAPESLYPVPEVLHLDRPLYDRNVETPAQPAFPPR</sequence>
<gene>
    <name evidence="2" type="ORF">Taro_015783</name>
</gene>
<accession>A0A843UII3</accession>
<feature type="compositionally biased region" description="Low complexity" evidence="1">
    <location>
        <begin position="54"/>
        <end position="67"/>
    </location>
</feature>
<dbReference type="Proteomes" id="UP000652761">
    <property type="component" value="Unassembled WGS sequence"/>
</dbReference>
<organism evidence="2 3">
    <name type="scientific">Colocasia esculenta</name>
    <name type="common">Wild taro</name>
    <name type="synonym">Arum esculentum</name>
    <dbReference type="NCBI Taxonomy" id="4460"/>
    <lineage>
        <taxon>Eukaryota</taxon>
        <taxon>Viridiplantae</taxon>
        <taxon>Streptophyta</taxon>
        <taxon>Embryophyta</taxon>
        <taxon>Tracheophyta</taxon>
        <taxon>Spermatophyta</taxon>
        <taxon>Magnoliopsida</taxon>
        <taxon>Liliopsida</taxon>
        <taxon>Araceae</taxon>
        <taxon>Aroideae</taxon>
        <taxon>Colocasieae</taxon>
        <taxon>Colocasia</taxon>
    </lineage>
</organism>
<comment type="caution">
    <text evidence="2">The sequence shown here is derived from an EMBL/GenBank/DDBJ whole genome shotgun (WGS) entry which is preliminary data.</text>
</comment>
<evidence type="ECO:0000313" key="2">
    <source>
        <dbReference type="EMBL" id="MQL83305.1"/>
    </source>
</evidence>
<evidence type="ECO:0000256" key="1">
    <source>
        <dbReference type="SAM" id="MobiDB-lite"/>
    </source>
</evidence>
<evidence type="ECO:0000313" key="3">
    <source>
        <dbReference type="Proteomes" id="UP000652761"/>
    </source>
</evidence>
<protein>
    <submittedName>
        <fullName evidence="2">Uncharacterized protein</fullName>
    </submittedName>
</protein>
<keyword evidence="3" id="KW-1185">Reference proteome</keyword>
<proteinExistence type="predicted"/>